<dbReference type="Proteomes" id="UP001195769">
    <property type="component" value="Unassembled WGS sequence"/>
</dbReference>
<reference evidence="1" key="1">
    <citation type="journal article" date="2020" name="New Phytol.">
        <title>Comparative genomics reveals dynamic genome evolution in host specialist ectomycorrhizal fungi.</title>
        <authorList>
            <person name="Lofgren L.A."/>
            <person name="Nguyen N.H."/>
            <person name="Vilgalys R."/>
            <person name="Ruytinx J."/>
            <person name="Liao H.L."/>
            <person name="Branco S."/>
            <person name="Kuo A."/>
            <person name="LaButti K."/>
            <person name="Lipzen A."/>
            <person name="Andreopoulos W."/>
            <person name="Pangilinan J."/>
            <person name="Riley R."/>
            <person name="Hundley H."/>
            <person name="Na H."/>
            <person name="Barry K."/>
            <person name="Grigoriev I.V."/>
            <person name="Stajich J.E."/>
            <person name="Kennedy P.G."/>
        </authorList>
    </citation>
    <scope>NUCLEOTIDE SEQUENCE</scope>
    <source>
        <strain evidence="1">FC203</strain>
    </source>
</reference>
<sequence>MGNLLKQSITSGKTSTGQVSKWRTHSTNFYASQEPQLKPGCINILPCWCQQGHEVCLNFLLSIIQDMQHLSLISSAPLRVMHPQLYRASISTHIELGHWAAKQGLDDMCKFLQHWTSVYMGAAIMCNRQLPSHQDLKCPLEGFDILTCIGGYGHSVMQLTNLGIKLAYDPGVMVSYSGWLVRHGGEAQPRHLV</sequence>
<evidence type="ECO:0000313" key="1">
    <source>
        <dbReference type="EMBL" id="KAG1881014.1"/>
    </source>
</evidence>
<name>A0AAD4HCK4_9AGAM</name>
<accession>A0AAD4HCK4</accession>
<comment type="caution">
    <text evidence="1">The sequence shown here is derived from an EMBL/GenBank/DDBJ whole genome shotgun (WGS) entry which is preliminary data.</text>
</comment>
<proteinExistence type="predicted"/>
<evidence type="ECO:0000313" key="2">
    <source>
        <dbReference type="Proteomes" id="UP001195769"/>
    </source>
</evidence>
<dbReference type="AlphaFoldDB" id="A0AAD4HCK4"/>
<dbReference type="EMBL" id="JABBWK010000671">
    <property type="protein sequence ID" value="KAG1881014.1"/>
    <property type="molecule type" value="Genomic_DNA"/>
</dbReference>
<dbReference type="RefSeq" id="XP_041216080.1">
    <property type="nucleotide sequence ID" value="XM_041376376.1"/>
</dbReference>
<protein>
    <submittedName>
        <fullName evidence="1">Uncharacterized protein</fullName>
    </submittedName>
</protein>
<gene>
    <name evidence="1" type="ORF">F5891DRAFT_973565</name>
</gene>
<keyword evidence="2" id="KW-1185">Reference proteome</keyword>
<organism evidence="1 2">
    <name type="scientific">Suillus fuscotomentosus</name>
    <dbReference type="NCBI Taxonomy" id="1912939"/>
    <lineage>
        <taxon>Eukaryota</taxon>
        <taxon>Fungi</taxon>
        <taxon>Dikarya</taxon>
        <taxon>Basidiomycota</taxon>
        <taxon>Agaricomycotina</taxon>
        <taxon>Agaricomycetes</taxon>
        <taxon>Agaricomycetidae</taxon>
        <taxon>Boletales</taxon>
        <taxon>Suillineae</taxon>
        <taxon>Suillaceae</taxon>
        <taxon>Suillus</taxon>
    </lineage>
</organism>
<dbReference type="GeneID" id="64670674"/>